<protein>
    <submittedName>
        <fullName evidence="3">TIGR02679 family protein</fullName>
    </submittedName>
</protein>
<feature type="domain" description="Conserved hypothetical protein CHP02679 N terminus" evidence="2">
    <location>
        <begin position="41"/>
        <end position="279"/>
    </location>
</feature>
<evidence type="ECO:0000259" key="2">
    <source>
        <dbReference type="Pfam" id="PF11796"/>
    </source>
</evidence>
<gene>
    <name evidence="3" type="ORF">Ga0074812_10975</name>
</gene>
<dbReference type="AlphaFoldDB" id="A0A0S4QMM2"/>
<evidence type="ECO:0000259" key="1">
    <source>
        <dbReference type="Pfam" id="PF09664"/>
    </source>
</evidence>
<evidence type="ECO:0000313" key="4">
    <source>
        <dbReference type="Proteomes" id="UP000198802"/>
    </source>
</evidence>
<keyword evidence="4" id="KW-1185">Reference proteome</keyword>
<accession>A0A0S4QMM2</accession>
<dbReference type="Proteomes" id="UP000198802">
    <property type="component" value="Unassembled WGS sequence"/>
</dbReference>
<dbReference type="Pfam" id="PF09664">
    <property type="entry name" value="DUF2399"/>
    <property type="match status" value="1"/>
</dbReference>
<dbReference type="InterPro" id="IPR024466">
    <property type="entry name" value="CHP02679_N"/>
</dbReference>
<evidence type="ECO:0000313" key="3">
    <source>
        <dbReference type="EMBL" id="CUU56855.1"/>
    </source>
</evidence>
<organism evidence="3 4">
    <name type="scientific">Parafrankia irregularis</name>
    <dbReference type="NCBI Taxonomy" id="795642"/>
    <lineage>
        <taxon>Bacteria</taxon>
        <taxon>Bacillati</taxon>
        <taxon>Actinomycetota</taxon>
        <taxon>Actinomycetes</taxon>
        <taxon>Frankiales</taxon>
        <taxon>Frankiaceae</taxon>
        <taxon>Parafrankia</taxon>
    </lineage>
</organism>
<dbReference type="Pfam" id="PF11796">
    <property type="entry name" value="DUF3323"/>
    <property type="match status" value="1"/>
</dbReference>
<dbReference type="RefSeq" id="WP_091277684.1">
    <property type="nucleotide sequence ID" value="NZ_FAOZ01000009.1"/>
</dbReference>
<dbReference type="EMBL" id="FAOZ01000009">
    <property type="protein sequence ID" value="CUU56855.1"/>
    <property type="molecule type" value="Genomic_DNA"/>
</dbReference>
<feature type="domain" description="DUF2399" evidence="1">
    <location>
        <begin position="299"/>
        <end position="451"/>
    </location>
</feature>
<proteinExistence type="predicted"/>
<sequence>MTSPPTGALPAQVQAYLEAPVLRPLWVAARFRLERNGLQATGTLKVDLDETAAAQLSGLLGVRVTAGTKRPVGLAELDAALRCSKAGRGLVSVLEHLDGRPLHDRTAARRATDEQWAQAWRGLDEALAIAGLAGVPWVSGWIADLRRTGILTRAGADTAGRALACAASTLGLLARTSATGLRTGFRTGLETGPETMSAGPFGGDDPVGWEIASLATATTGDAHGLDDSRLTAAAVLRAAAIASGRPAPLTSAQRRELWHALGVATDGVSGTVLVWSLRPPGDDAWSAMMRQRRDLGLVTHLTLHELGRAGEVALGSPDQTVSICENPQVLQAAARAGAPAPLICLSGSPAEVGTQLVQALVRGGVPVRYHGDFDWPGIAIAGRVLALGAVPWRLSASDYLGAVAGVEASGGVPLAGSPAATPWDPDLATAMGRTGVAVHEEYLLDILIADLMHDTDARAAECDVHPAAAPAALPRTG</sequence>
<reference evidence="4" key="1">
    <citation type="submission" date="2015-11" db="EMBL/GenBank/DDBJ databases">
        <authorList>
            <person name="Varghese N."/>
        </authorList>
    </citation>
    <scope>NUCLEOTIDE SEQUENCE [LARGE SCALE GENOMIC DNA]</scope>
    <source>
        <strain evidence="4">DSM 45899</strain>
    </source>
</reference>
<name>A0A0S4QMM2_9ACTN</name>
<dbReference type="InterPro" id="IPR024465">
    <property type="entry name" value="DUF2399"/>
</dbReference>